<keyword evidence="2" id="KW-1133">Transmembrane helix</keyword>
<keyword evidence="2" id="KW-0812">Transmembrane</keyword>
<sequence length="78" mass="8862">MTSPAPTDPHHTMQQEPIGARNHKRFQVSCGILLNIVCIAITVINMNTWAHWLFSMSTYPEYALRHATNVTMNSSQCF</sequence>
<evidence type="ECO:0000313" key="3">
    <source>
        <dbReference type="EnsemblMetazoa" id="CJA04603c.1"/>
    </source>
</evidence>
<keyword evidence="4" id="KW-1185">Reference proteome</keyword>
<name>A0A8R1DJS1_CAEJA</name>
<reference evidence="4" key="1">
    <citation type="submission" date="2010-08" db="EMBL/GenBank/DDBJ databases">
        <authorList>
            <consortium name="Caenorhabditis japonica Sequencing Consortium"/>
            <person name="Wilson R.K."/>
        </authorList>
    </citation>
    <scope>NUCLEOTIDE SEQUENCE [LARGE SCALE GENOMIC DNA]</scope>
    <source>
        <strain evidence="4">DF5081</strain>
    </source>
</reference>
<proteinExistence type="predicted"/>
<evidence type="ECO:0000313" key="4">
    <source>
        <dbReference type="Proteomes" id="UP000005237"/>
    </source>
</evidence>
<dbReference type="Proteomes" id="UP000005237">
    <property type="component" value="Unassembled WGS sequence"/>
</dbReference>
<accession>A0A8R1DJS1</accession>
<evidence type="ECO:0000256" key="2">
    <source>
        <dbReference type="SAM" id="Phobius"/>
    </source>
</evidence>
<dbReference type="EnsemblMetazoa" id="CJA04603c.1">
    <property type="protein sequence ID" value="CJA04603c.1"/>
    <property type="gene ID" value="WBGene00123808"/>
</dbReference>
<protein>
    <submittedName>
        <fullName evidence="3">Uncharacterized protein</fullName>
    </submittedName>
</protein>
<reference evidence="3" key="2">
    <citation type="submission" date="2022-06" db="UniProtKB">
        <authorList>
            <consortium name="EnsemblMetazoa"/>
        </authorList>
    </citation>
    <scope>IDENTIFICATION</scope>
    <source>
        <strain evidence="3">DF5081</strain>
    </source>
</reference>
<evidence type="ECO:0000256" key="1">
    <source>
        <dbReference type="SAM" id="MobiDB-lite"/>
    </source>
</evidence>
<feature type="region of interest" description="Disordered" evidence="1">
    <location>
        <begin position="1"/>
        <end position="20"/>
    </location>
</feature>
<feature type="transmembrane region" description="Helical" evidence="2">
    <location>
        <begin position="32"/>
        <end position="54"/>
    </location>
</feature>
<organism evidence="3 4">
    <name type="scientific">Caenorhabditis japonica</name>
    <dbReference type="NCBI Taxonomy" id="281687"/>
    <lineage>
        <taxon>Eukaryota</taxon>
        <taxon>Metazoa</taxon>
        <taxon>Ecdysozoa</taxon>
        <taxon>Nematoda</taxon>
        <taxon>Chromadorea</taxon>
        <taxon>Rhabditida</taxon>
        <taxon>Rhabditina</taxon>
        <taxon>Rhabditomorpha</taxon>
        <taxon>Rhabditoidea</taxon>
        <taxon>Rhabditidae</taxon>
        <taxon>Peloderinae</taxon>
        <taxon>Caenorhabditis</taxon>
    </lineage>
</organism>
<dbReference type="AlphaFoldDB" id="A0A8R1DJS1"/>
<keyword evidence="2" id="KW-0472">Membrane</keyword>